<dbReference type="InterPro" id="IPR050952">
    <property type="entry name" value="TRIM-NHL_E3_ligases"/>
</dbReference>
<dbReference type="eggNOG" id="KOG2177">
    <property type="taxonomic scope" value="Eukaryota"/>
</dbReference>
<dbReference type="Proteomes" id="UP000015101">
    <property type="component" value="Unassembled WGS sequence"/>
</dbReference>
<protein>
    <submittedName>
        <fullName evidence="1 2">Uncharacterized protein</fullName>
    </submittedName>
</protein>
<evidence type="ECO:0000313" key="2">
    <source>
        <dbReference type="EnsemblMetazoa" id="HelroP181506"/>
    </source>
</evidence>
<dbReference type="HOGENOM" id="CLU_442979_0_0_1"/>
<dbReference type="GO" id="GO:0061630">
    <property type="term" value="F:ubiquitin protein ligase activity"/>
    <property type="evidence" value="ECO:0000318"/>
    <property type="project" value="GO_Central"/>
</dbReference>
<organism evidence="2 3">
    <name type="scientific">Helobdella robusta</name>
    <name type="common">Californian leech</name>
    <dbReference type="NCBI Taxonomy" id="6412"/>
    <lineage>
        <taxon>Eukaryota</taxon>
        <taxon>Metazoa</taxon>
        <taxon>Spiralia</taxon>
        <taxon>Lophotrochozoa</taxon>
        <taxon>Annelida</taxon>
        <taxon>Clitellata</taxon>
        <taxon>Hirudinea</taxon>
        <taxon>Rhynchobdellida</taxon>
        <taxon>Glossiphoniidae</taxon>
        <taxon>Helobdella</taxon>
    </lineage>
</organism>
<dbReference type="GeneID" id="20208125"/>
<dbReference type="EnsemblMetazoa" id="HelroT181506">
    <property type="protein sequence ID" value="HelroP181506"/>
    <property type="gene ID" value="HelroG181506"/>
</dbReference>
<dbReference type="CTD" id="20208125"/>
<dbReference type="GO" id="GO:0017148">
    <property type="term" value="P:negative regulation of translation"/>
    <property type="evidence" value="ECO:0000318"/>
    <property type="project" value="GO_Central"/>
</dbReference>
<evidence type="ECO:0000313" key="1">
    <source>
        <dbReference type="EMBL" id="ESN92312.1"/>
    </source>
</evidence>
<dbReference type="GO" id="GO:0043161">
    <property type="term" value="P:proteasome-mediated ubiquitin-dependent protein catabolic process"/>
    <property type="evidence" value="ECO:0000318"/>
    <property type="project" value="GO_Central"/>
</dbReference>
<reference evidence="2" key="3">
    <citation type="submission" date="2015-06" db="UniProtKB">
        <authorList>
            <consortium name="EnsemblMetazoa"/>
        </authorList>
    </citation>
    <scope>IDENTIFICATION</scope>
</reference>
<dbReference type="EMBL" id="AMQM01007630">
    <property type="status" value="NOT_ANNOTATED_CDS"/>
    <property type="molecule type" value="Genomic_DNA"/>
</dbReference>
<name>T1FH26_HELRO</name>
<dbReference type="Gene3D" id="2.120.10.30">
    <property type="entry name" value="TolB, C-terminal domain"/>
    <property type="match status" value="1"/>
</dbReference>
<reference evidence="1 3" key="2">
    <citation type="journal article" date="2013" name="Nature">
        <title>Insights into bilaterian evolution from three spiralian genomes.</title>
        <authorList>
            <person name="Simakov O."/>
            <person name="Marletaz F."/>
            <person name="Cho S.J."/>
            <person name="Edsinger-Gonzales E."/>
            <person name="Havlak P."/>
            <person name="Hellsten U."/>
            <person name="Kuo D.H."/>
            <person name="Larsson T."/>
            <person name="Lv J."/>
            <person name="Arendt D."/>
            <person name="Savage R."/>
            <person name="Osoegawa K."/>
            <person name="de Jong P."/>
            <person name="Grimwood J."/>
            <person name="Chapman J.A."/>
            <person name="Shapiro H."/>
            <person name="Aerts A."/>
            <person name="Otillar R.P."/>
            <person name="Terry A.Y."/>
            <person name="Boore J.L."/>
            <person name="Grigoriev I.V."/>
            <person name="Lindberg D.R."/>
            <person name="Seaver E.C."/>
            <person name="Weisblat D.A."/>
            <person name="Putnam N.H."/>
            <person name="Rokhsar D.S."/>
        </authorList>
    </citation>
    <scope>NUCLEOTIDE SEQUENCE</scope>
</reference>
<dbReference type="STRING" id="6412.T1FH26"/>
<dbReference type="PANTHER" id="PTHR24104:SF57">
    <property type="entry name" value="BEE-MILK PROTEIN"/>
    <property type="match status" value="1"/>
</dbReference>
<dbReference type="SUPFAM" id="SSF101898">
    <property type="entry name" value="NHL repeat"/>
    <property type="match status" value="1"/>
</dbReference>
<dbReference type="GO" id="GO:0000209">
    <property type="term" value="P:protein polyubiquitination"/>
    <property type="evidence" value="ECO:0000318"/>
    <property type="project" value="GO_Central"/>
</dbReference>
<dbReference type="PANTHER" id="PTHR24104">
    <property type="entry name" value="E3 UBIQUITIN-PROTEIN LIGASE NHLRC1-RELATED"/>
    <property type="match status" value="1"/>
</dbReference>
<gene>
    <name evidence="2" type="primary">20208125</name>
    <name evidence="1" type="ORF">HELRODRAFT_181506</name>
</gene>
<reference evidence="3" key="1">
    <citation type="submission" date="2012-12" db="EMBL/GenBank/DDBJ databases">
        <authorList>
            <person name="Hellsten U."/>
            <person name="Grimwood J."/>
            <person name="Chapman J.A."/>
            <person name="Shapiro H."/>
            <person name="Aerts A."/>
            <person name="Otillar R.P."/>
            <person name="Terry A.Y."/>
            <person name="Boore J.L."/>
            <person name="Simakov O."/>
            <person name="Marletaz F."/>
            <person name="Cho S.-J."/>
            <person name="Edsinger-Gonzales E."/>
            <person name="Havlak P."/>
            <person name="Kuo D.-H."/>
            <person name="Larsson T."/>
            <person name="Lv J."/>
            <person name="Arendt D."/>
            <person name="Savage R."/>
            <person name="Osoegawa K."/>
            <person name="de Jong P."/>
            <person name="Lindberg D.R."/>
            <person name="Seaver E.C."/>
            <person name="Weisblat D.A."/>
            <person name="Putnam N.H."/>
            <person name="Grigoriev I.V."/>
            <person name="Rokhsar D.S."/>
        </authorList>
    </citation>
    <scope>NUCLEOTIDE SEQUENCE</scope>
</reference>
<sequence length="659" mass="76280">MRNVLLKSLKTDENRDQLLKVKDVVSELPSSGSIDKMCPSVSEDWSVVTRTKQRETKRSSAVLTQGLINFSLNIGMSVEFKQPKINGPNDFSLKSNIPKNYGKKCKNLYAQSKYCYPKNLVLCKNREKHRLNVLKSNAVKRDFLTVVKIDGDTFDGPNSLCKNAEDQVIMADTKINTLKIFDLNGNLKTNVNTHNNRTLLWSPDCMYLCPHTKWLVVVERPPHKRITVIGENLYKITSFRYEATNPKDVCMDNNFKIFLLDSTHKKIYIFDQKGLLLNTLHCPDIDYPYNIAANKHNELFVCDNRKHCVEVINYEGHKLRTIGKEGITDYPIFVKIGTNDELIVCNNYYGLRLTIFNRIGDQILVALKSAKNLKKCFDVTLTFNGTVFITTRDLKFIIMKVPPTVLKKLNWEQAQDNREKKMETSKYESSNKSLNAKIDSVWNKSVSVQNSNVVNYLINILKQVESCRAEYLPKNVSSLNDFIGNTKDVVVRSDKSFSKVSVQKEHPKQCDRWILDNYKFASNNFVEQSEEFENSGEMLLENQQAKDDESESESIKDNIWNMSFVRDSEIENEELFNNILFESEHFESRRRMLQNNSELEIPAESENLRSFSLAKDESQIRNIWSNNNPAHNARKNIWSNFVLMHDIDNKVRNIWSNDM</sequence>
<proteinExistence type="predicted"/>
<dbReference type="AlphaFoldDB" id="T1FH26"/>
<dbReference type="KEGG" id="hro:HELRODRAFT_181506"/>
<keyword evidence="3" id="KW-1185">Reference proteome</keyword>
<dbReference type="InParanoid" id="T1FH26"/>
<dbReference type="EMBL" id="KB097650">
    <property type="protein sequence ID" value="ESN92312.1"/>
    <property type="molecule type" value="Genomic_DNA"/>
</dbReference>
<dbReference type="FunFam" id="2.120.10.30:FF:000107">
    <property type="entry name" value="Uncharacterized protein"/>
    <property type="match status" value="1"/>
</dbReference>
<evidence type="ECO:0000313" key="3">
    <source>
        <dbReference type="Proteomes" id="UP000015101"/>
    </source>
</evidence>
<dbReference type="RefSeq" id="XP_009029555.1">
    <property type="nucleotide sequence ID" value="XM_009031307.1"/>
</dbReference>
<dbReference type="InterPro" id="IPR011042">
    <property type="entry name" value="6-blade_b-propeller_TolB-like"/>
</dbReference>
<dbReference type="GO" id="GO:0030371">
    <property type="term" value="F:translation repressor activity"/>
    <property type="evidence" value="ECO:0000318"/>
    <property type="project" value="GO_Central"/>
</dbReference>
<accession>T1FH26</accession>
<dbReference type="OrthoDB" id="10039644at2759"/>